<dbReference type="Gene3D" id="3.40.50.620">
    <property type="entry name" value="HUPs"/>
    <property type="match status" value="1"/>
</dbReference>
<comment type="subunit">
    <text evidence="3">Heterodimer of an alpha and a beta subunit.</text>
</comment>
<dbReference type="SMART" id="SM00893">
    <property type="entry name" value="ETF"/>
    <property type="match status" value="1"/>
</dbReference>
<reference evidence="6 7" key="1">
    <citation type="submission" date="2018-12" db="EMBL/GenBank/DDBJ databases">
        <authorList>
            <person name="Li F."/>
        </authorList>
    </citation>
    <scope>NUCLEOTIDE SEQUENCE [LARGE SCALE GENOMIC DNA]</scope>
    <source>
        <strain evidence="6 7">8H24J-4-2</strain>
    </source>
</reference>
<dbReference type="Gene3D" id="3.40.50.1220">
    <property type="entry name" value="TPP-binding domain"/>
    <property type="match status" value="1"/>
</dbReference>
<dbReference type="GO" id="GO:0050660">
    <property type="term" value="F:flavin adenine dinucleotide binding"/>
    <property type="evidence" value="ECO:0007669"/>
    <property type="project" value="InterPro"/>
</dbReference>
<evidence type="ECO:0000313" key="6">
    <source>
        <dbReference type="EMBL" id="RWZ68352.1"/>
    </source>
</evidence>
<comment type="similarity">
    <text evidence="2">Belongs to the ETF alpha-subunit/FixB family.</text>
</comment>
<protein>
    <submittedName>
        <fullName evidence="6">Electron transfer flavoprotein subunit alpha/FixB family protein</fullName>
    </submittedName>
</protein>
<evidence type="ECO:0000256" key="3">
    <source>
        <dbReference type="ARBA" id="ARBA00011355"/>
    </source>
</evidence>
<feature type="domain" description="Electron transfer flavoprotein alpha/beta-subunit N-terminal" evidence="5">
    <location>
        <begin position="2"/>
        <end position="177"/>
    </location>
</feature>
<organism evidence="6 7">
    <name type="scientific">Labedella populi</name>
    <dbReference type="NCBI Taxonomy" id="2498850"/>
    <lineage>
        <taxon>Bacteria</taxon>
        <taxon>Bacillati</taxon>
        <taxon>Actinomycetota</taxon>
        <taxon>Actinomycetes</taxon>
        <taxon>Micrococcales</taxon>
        <taxon>Microbacteriaceae</taxon>
        <taxon>Labedella</taxon>
    </lineage>
</organism>
<name>A0A444QFI0_9MICO</name>
<dbReference type="InterPro" id="IPR029035">
    <property type="entry name" value="DHS-like_NAD/FAD-binding_dom"/>
</dbReference>
<gene>
    <name evidence="6" type="ORF">ELQ92_03790</name>
</gene>
<dbReference type="Pfam" id="PF01012">
    <property type="entry name" value="ETF"/>
    <property type="match status" value="1"/>
</dbReference>
<dbReference type="AlphaFoldDB" id="A0A444QFI0"/>
<accession>A0A444QFI0</accession>
<dbReference type="InterPro" id="IPR014729">
    <property type="entry name" value="Rossmann-like_a/b/a_fold"/>
</dbReference>
<evidence type="ECO:0000256" key="4">
    <source>
        <dbReference type="ARBA" id="ARBA00025649"/>
    </source>
</evidence>
<evidence type="ECO:0000256" key="2">
    <source>
        <dbReference type="ARBA" id="ARBA00005817"/>
    </source>
</evidence>
<dbReference type="EMBL" id="RZNC01000001">
    <property type="protein sequence ID" value="RWZ68352.1"/>
    <property type="molecule type" value="Genomic_DNA"/>
</dbReference>
<comment type="cofactor">
    <cofactor evidence="1">
        <name>FAD</name>
        <dbReference type="ChEBI" id="CHEBI:57692"/>
    </cofactor>
</comment>
<dbReference type="SUPFAM" id="SSF52402">
    <property type="entry name" value="Adenine nucleotide alpha hydrolases-like"/>
    <property type="match status" value="1"/>
</dbReference>
<dbReference type="Proteomes" id="UP000288603">
    <property type="component" value="Unassembled WGS sequence"/>
</dbReference>
<dbReference type="InterPro" id="IPR014730">
    <property type="entry name" value="ETF_a/b_N"/>
</dbReference>
<proteinExistence type="inferred from homology"/>
<sequence>MTCVVVEVVDGELTSPSRDAVALAVSLAPVTAVSATVLPSAVLGELGDAGVHDALVGSLGSGSDEPVSTDAMLAGLLAELDHDRTVVVTPSSGSGRQIAGRLAVRLSLPVLGSVTAVERVEAGLLATTTDGAHRVRVQTAEAAVLVARPTGRAAAARVGGSAAVSRPMVSAADGTRERVQSVGWAAHSAGHDAALDRSRIVVVGGRGLGSPDTFARARSWAHAIGAAFGSSRAPVEAGWASYDELVGQTGTTIAPEVYLAFGVAGAPQHRAGMRGAAVVVAINSDPGAPIIDDADVVVIGDAAETLAALEAASVGEPLV</sequence>
<dbReference type="OrthoDB" id="9770286at2"/>
<dbReference type="InterPro" id="IPR001308">
    <property type="entry name" value="ETF_a/FixB"/>
</dbReference>
<evidence type="ECO:0000259" key="5">
    <source>
        <dbReference type="SMART" id="SM00893"/>
    </source>
</evidence>
<dbReference type="RefSeq" id="WP_128497621.1">
    <property type="nucleotide sequence ID" value="NZ_RZNC01000001.1"/>
</dbReference>
<dbReference type="SUPFAM" id="SSF52467">
    <property type="entry name" value="DHS-like NAD/FAD-binding domain"/>
    <property type="match status" value="1"/>
</dbReference>
<dbReference type="PANTHER" id="PTHR43153:SF1">
    <property type="entry name" value="ELECTRON TRANSFER FLAVOPROTEIN SUBUNIT ALPHA, MITOCHONDRIAL"/>
    <property type="match status" value="1"/>
</dbReference>
<comment type="function">
    <text evidence="4">The electron transfer flavoprotein serves as a specific electron acceptor for other dehydrogenases. It transfers the electrons to the main respiratory chain via ETF-ubiquinone oxidoreductase (ETF dehydrogenase).</text>
</comment>
<evidence type="ECO:0000256" key="1">
    <source>
        <dbReference type="ARBA" id="ARBA00001974"/>
    </source>
</evidence>
<evidence type="ECO:0000313" key="7">
    <source>
        <dbReference type="Proteomes" id="UP000288603"/>
    </source>
</evidence>
<dbReference type="GO" id="GO:0033539">
    <property type="term" value="P:fatty acid beta-oxidation using acyl-CoA dehydrogenase"/>
    <property type="evidence" value="ECO:0007669"/>
    <property type="project" value="TreeGrafter"/>
</dbReference>
<dbReference type="GO" id="GO:0009055">
    <property type="term" value="F:electron transfer activity"/>
    <property type="evidence" value="ECO:0007669"/>
    <property type="project" value="InterPro"/>
</dbReference>
<dbReference type="PANTHER" id="PTHR43153">
    <property type="entry name" value="ELECTRON TRANSFER FLAVOPROTEIN ALPHA"/>
    <property type="match status" value="1"/>
</dbReference>
<keyword evidence="7" id="KW-1185">Reference proteome</keyword>
<dbReference type="Pfam" id="PF00766">
    <property type="entry name" value="ETF_alpha"/>
    <property type="match status" value="1"/>
</dbReference>
<dbReference type="InterPro" id="IPR014731">
    <property type="entry name" value="ETF_asu_C"/>
</dbReference>
<comment type="caution">
    <text evidence="6">The sequence shown here is derived from an EMBL/GenBank/DDBJ whole genome shotgun (WGS) entry which is preliminary data.</text>
</comment>